<keyword evidence="2" id="KW-0812">Transmembrane</keyword>
<gene>
    <name evidence="5" type="primary">LOC111125917</name>
</gene>
<dbReference type="RefSeq" id="XP_022325867.1">
    <property type="nucleotide sequence ID" value="XM_022470159.1"/>
</dbReference>
<evidence type="ECO:0000313" key="4">
    <source>
        <dbReference type="Proteomes" id="UP000694844"/>
    </source>
</evidence>
<reference evidence="5" key="1">
    <citation type="submission" date="2025-08" db="UniProtKB">
        <authorList>
            <consortium name="RefSeq"/>
        </authorList>
    </citation>
    <scope>IDENTIFICATION</scope>
    <source>
        <tissue evidence="5">Whole sample</tissue>
    </source>
</reference>
<dbReference type="PANTHER" id="PTHR10357:SF179">
    <property type="entry name" value="NEUTRAL AND BASIC AMINO ACID TRANSPORT PROTEIN RBAT"/>
    <property type="match status" value="1"/>
</dbReference>
<dbReference type="InterPro" id="IPR017853">
    <property type="entry name" value="GH"/>
</dbReference>
<keyword evidence="1" id="KW-0325">Glycoprotein</keyword>
<protein>
    <submittedName>
        <fullName evidence="5">Maltase A3-like</fullName>
    </submittedName>
</protein>
<evidence type="ECO:0000256" key="1">
    <source>
        <dbReference type="ARBA" id="ARBA00023180"/>
    </source>
</evidence>
<dbReference type="Proteomes" id="UP000694844">
    <property type="component" value="Chromosome 3"/>
</dbReference>
<sequence>MSTSRKPNFCERGTCPLFVLAFVVAAIAIVCVVTLTDKDLRVKKVKKVPPPNLEWWKTTIIYQVYPRSFQDSDGDGTGDLKGVTSRLDYLKELGVGTLWLSPFYRSPMRDFGYDVQNYTEIDPLFGTMEDFEELMAEAKNRSLRILVDFVPNHTSNESVWFNNSRHSVGKYRDYYVWNDGINCSTCSDTNYKQPPNDWTSAFGGSAWTYDDNRKQFYYHAYLAAQPDLNASNPEVLNELSDVLRFWLEKGVDGFRGDAIRKLFESRDVYENENGILNLTRNLPEVYHVMELWRKVLDEYAGKGKEKILIAESYGITNEMRDSYYKVDSMPFNFAFVQKLNRSCRALCIQNIINSSLDGLNEEWWPNFVLGSHDVSRIASRMGDSLVNVFNMLLLTLPGTPTTYYGDEIGMKDTFYTFNESRDPAGLNYKEDYLKHTRDPARSPMQWNSSVNAGFSNGTPWLHVNRNYPVLNVELQKSKNTSSLEIYKSLAKLRQNPAFTNKKIVFSTVNEDIISYVRGDTGLLRYLVVLNFGSRDSSVNCSGIPVGTSLGEVVLSADSSIAGSSPYKVGEMADLQKIHLKSGEGLIIKI</sequence>
<keyword evidence="4" id="KW-1185">Reference proteome</keyword>
<dbReference type="Gene3D" id="3.20.20.80">
    <property type="entry name" value="Glycosidases"/>
    <property type="match status" value="1"/>
</dbReference>
<dbReference type="SMART" id="SM00642">
    <property type="entry name" value="Aamy"/>
    <property type="match status" value="1"/>
</dbReference>
<dbReference type="GeneID" id="111125917"/>
<evidence type="ECO:0000259" key="3">
    <source>
        <dbReference type="SMART" id="SM00642"/>
    </source>
</evidence>
<name>A0A8B8DCN2_CRAVI</name>
<dbReference type="Gene3D" id="2.60.40.1180">
    <property type="entry name" value="Golgi alpha-mannosidase II"/>
    <property type="match status" value="1"/>
</dbReference>
<feature type="transmembrane region" description="Helical" evidence="2">
    <location>
        <begin position="17"/>
        <end position="36"/>
    </location>
</feature>
<evidence type="ECO:0000313" key="5">
    <source>
        <dbReference type="RefSeq" id="XP_022325867.1"/>
    </source>
</evidence>
<dbReference type="InterPro" id="IPR013780">
    <property type="entry name" value="Glyco_hydro_b"/>
</dbReference>
<dbReference type="GO" id="GO:0005975">
    <property type="term" value="P:carbohydrate metabolic process"/>
    <property type="evidence" value="ECO:0007669"/>
    <property type="project" value="InterPro"/>
</dbReference>
<dbReference type="InterPro" id="IPR006047">
    <property type="entry name" value="GH13_cat_dom"/>
</dbReference>
<dbReference type="OrthoDB" id="1740265at2759"/>
<dbReference type="Gene3D" id="3.90.400.10">
    <property type="entry name" value="Oligo-1,6-glucosidase, Domain 2"/>
    <property type="match status" value="1"/>
</dbReference>
<keyword evidence="2" id="KW-1133">Transmembrane helix</keyword>
<dbReference type="FunFam" id="3.90.400.10:FF:000001">
    <property type="entry name" value="Maltase A3, isoform A"/>
    <property type="match status" value="1"/>
</dbReference>
<feature type="domain" description="Glycosyl hydrolase family 13 catalytic" evidence="3">
    <location>
        <begin position="63"/>
        <end position="441"/>
    </location>
</feature>
<dbReference type="PANTHER" id="PTHR10357">
    <property type="entry name" value="ALPHA-AMYLASE FAMILY MEMBER"/>
    <property type="match status" value="1"/>
</dbReference>
<dbReference type="InterPro" id="IPR045857">
    <property type="entry name" value="O16G_dom_2"/>
</dbReference>
<evidence type="ECO:0000256" key="2">
    <source>
        <dbReference type="SAM" id="Phobius"/>
    </source>
</evidence>
<accession>A0A8B8DCN2</accession>
<organism evidence="4 5">
    <name type="scientific">Crassostrea virginica</name>
    <name type="common">Eastern oyster</name>
    <dbReference type="NCBI Taxonomy" id="6565"/>
    <lineage>
        <taxon>Eukaryota</taxon>
        <taxon>Metazoa</taxon>
        <taxon>Spiralia</taxon>
        <taxon>Lophotrochozoa</taxon>
        <taxon>Mollusca</taxon>
        <taxon>Bivalvia</taxon>
        <taxon>Autobranchia</taxon>
        <taxon>Pteriomorphia</taxon>
        <taxon>Ostreida</taxon>
        <taxon>Ostreoidea</taxon>
        <taxon>Ostreidae</taxon>
        <taxon>Crassostrea</taxon>
    </lineage>
</organism>
<keyword evidence="2" id="KW-0472">Membrane</keyword>
<dbReference type="SUPFAM" id="SSF51445">
    <property type="entry name" value="(Trans)glycosidases"/>
    <property type="match status" value="1"/>
</dbReference>
<dbReference type="Pfam" id="PF00128">
    <property type="entry name" value="Alpha-amylase"/>
    <property type="match status" value="1"/>
</dbReference>
<proteinExistence type="predicted"/>
<dbReference type="KEGG" id="cvn:111125917"/>
<dbReference type="AlphaFoldDB" id="A0A8B8DCN2"/>